<dbReference type="Proteomes" id="UP000315289">
    <property type="component" value="Unassembled WGS sequence"/>
</dbReference>
<evidence type="ECO:0000313" key="1">
    <source>
        <dbReference type="EMBL" id="TVP41911.1"/>
    </source>
</evidence>
<evidence type="ECO:0000313" key="2">
    <source>
        <dbReference type="Proteomes" id="UP000315289"/>
    </source>
</evidence>
<name>A0A557SZ80_9ARCH</name>
<accession>A0A557SZ80</accession>
<gene>
    <name evidence="1" type="ORF">NARC_10317</name>
</gene>
<comment type="caution">
    <text evidence="1">The sequence shown here is derived from an EMBL/GenBank/DDBJ whole genome shotgun (WGS) entry which is preliminary data.</text>
</comment>
<organism evidence="1 2">
    <name type="scientific">Candidatus Nitrosocosmicus arcticus</name>
    <dbReference type="NCBI Taxonomy" id="2035267"/>
    <lineage>
        <taxon>Archaea</taxon>
        <taxon>Nitrososphaerota</taxon>
        <taxon>Nitrososphaeria</taxon>
        <taxon>Nitrososphaerales</taxon>
        <taxon>Nitrososphaeraceae</taxon>
        <taxon>Candidatus Nitrosocosmicus</taxon>
    </lineage>
</organism>
<reference evidence="1 2" key="1">
    <citation type="journal article" date="2019" name="Front. Microbiol.">
        <title>Ammonia Oxidation by the Arctic Terrestrial Thaumarchaeote Candidatus Nitrosocosmicus arcticus Is Stimulated by Increasing Temperatures.</title>
        <authorList>
            <person name="Alves R.J.E."/>
            <person name="Kerou M."/>
            <person name="Zappe A."/>
            <person name="Bittner R."/>
            <person name="Abby S.S."/>
            <person name="Schmidt H.A."/>
            <person name="Pfeifer K."/>
            <person name="Schleper C."/>
        </authorList>
    </citation>
    <scope>NUCLEOTIDE SEQUENCE [LARGE SCALE GENOMIC DNA]</scope>
    <source>
        <strain evidence="1 2">Kfb</strain>
    </source>
</reference>
<dbReference type="EMBL" id="VOAH01000001">
    <property type="protein sequence ID" value="TVP41911.1"/>
    <property type="molecule type" value="Genomic_DNA"/>
</dbReference>
<keyword evidence="2" id="KW-1185">Reference proteome</keyword>
<protein>
    <submittedName>
        <fullName evidence="1">Uncharacterized protein</fullName>
    </submittedName>
</protein>
<dbReference type="AlphaFoldDB" id="A0A557SZ80"/>
<sequence length="88" mass="10374">MAYGLPYPLIDIEETKQHILSIYPKVNAKLLKIDEKMLAYSKLNLRFKRSLKSVKARWVLGLKGKCPIEKELSLRYRLKRRFKKGNVP</sequence>
<proteinExistence type="predicted"/>